<dbReference type="InterPro" id="IPR032675">
    <property type="entry name" value="LRR_dom_sf"/>
</dbReference>
<evidence type="ECO:0000259" key="3">
    <source>
        <dbReference type="Pfam" id="PF17776"/>
    </source>
</evidence>
<accession>A0A9D3LZX5</accession>
<dbReference type="SUPFAM" id="SSF52047">
    <property type="entry name" value="RNI-like"/>
    <property type="match status" value="1"/>
</dbReference>
<feature type="non-terminal residue" evidence="4">
    <location>
        <position position="1"/>
    </location>
</feature>
<comment type="caution">
    <text evidence="4">The sequence shown here is derived from an EMBL/GenBank/DDBJ whole genome shotgun (WGS) entry which is preliminary data.</text>
</comment>
<dbReference type="InterPro" id="IPR001611">
    <property type="entry name" value="Leu-rich_rpt"/>
</dbReference>
<dbReference type="PANTHER" id="PTHR24106">
    <property type="entry name" value="NACHT, LRR AND CARD DOMAINS-CONTAINING"/>
    <property type="match status" value="1"/>
</dbReference>
<feature type="non-terminal residue" evidence="4">
    <location>
        <position position="257"/>
    </location>
</feature>
<feature type="domain" description="NACHT LRR and PYD" evidence="3">
    <location>
        <begin position="59"/>
        <end position="113"/>
    </location>
</feature>
<gene>
    <name evidence="4" type="ORF">ANANG_G00212790</name>
</gene>
<proteinExistence type="predicted"/>
<dbReference type="InterPro" id="IPR041267">
    <property type="entry name" value="NLRP_HD2"/>
</dbReference>
<evidence type="ECO:0000256" key="1">
    <source>
        <dbReference type="ARBA" id="ARBA00022614"/>
    </source>
</evidence>
<evidence type="ECO:0000313" key="5">
    <source>
        <dbReference type="Proteomes" id="UP001044222"/>
    </source>
</evidence>
<dbReference type="Pfam" id="PF17776">
    <property type="entry name" value="NLRC4_HD2"/>
    <property type="match status" value="2"/>
</dbReference>
<dbReference type="Gene3D" id="3.80.10.10">
    <property type="entry name" value="Ribonuclease Inhibitor"/>
    <property type="match status" value="1"/>
</dbReference>
<organism evidence="4 5">
    <name type="scientific">Anguilla anguilla</name>
    <name type="common">European freshwater eel</name>
    <name type="synonym">Muraena anguilla</name>
    <dbReference type="NCBI Taxonomy" id="7936"/>
    <lineage>
        <taxon>Eukaryota</taxon>
        <taxon>Metazoa</taxon>
        <taxon>Chordata</taxon>
        <taxon>Craniata</taxon>
        <taxon>Vertebrata</taxon>
        <taxon>Euteleostomi</taxon>
        <taxon>Actinopterygii</taxon>
        <taxon>Neopterygii</taxon>
        <taxon>Teleostei</taxon>
        <taxon>Anguilliformes</taxon>
        <taxon>Anguillidae</taxon>
        <taxon>Anguilla</taxon>
    </lineage>
</organism>
<feature type="domain" description="NACHT LRR and PYD" evidence="3">
    <location>
        <begin position="3"/>
        <end position="43"/>
    </location>
</feature>
<dbReference type="SMART" id="SM00368">
    <property type="entry name" value="LRR_RI"/>
    <property type="match status" value="3"/>
</dbReference>
<dbReference type="Proteomes" id="UP001044222">
    <property type="component" value="Chromosome 11"/>
</dbReference>
<dbReference type="EMBL" id="JAFIRN010000011">
    <property type="protein sequence ID" value="KAG5840061.1"/>
    <property type="molecule type" value="Genomic_DNA"/>
</dbReference>
<keyword evidence="1" id="KW-0433">Leucine-rich repeat</keyword>
<sequence>LHRSAVDQALKSKNGHLDLFLRFLLGLSLESIQKLSEGLLTQTGSRSDGGRHKTNSVLTLFKRLQTRTESRSQSINKTIQYIKERIREESSAERTINLFHCLNELNENSLVKEIQNSLRSGKLSDKKLEPDQCSALAFVLLMSEEILDEFDLKTYNTSTAGHQRLLPVIRSCRKAKLNSCNLTEKSCDIVASALQSSNSPLRDLDLSYNNLGDSGVELLCAGLMSPNCKLQRLDFSYNNLGDSVVELLCAGLKSPNC</sequence>
<evidence type="ECO:0000313" key="4">
    <source>
        <dbReference type="EMBL" id="KAG5840061.1"/>
    </source>
</evidence>
<reference evidence="4" key="1">
    <citation type="submission" date="2021-01" db="EMBL/GenBank/DDBJ databases">
        <title>A chromosome-scale assembly of European eel, Anguilla anguilla.</title>
        <authorList>
            <person name="Henkel C."/>
            <person name="Jong-Raadsen S.A."/>
            <person name="Dufour S."/>
            <person name="Weltzien F.-A."/>
            <person name="Palstra A.P."/>
            <person name="Pelster B."/>
            <person name="Spaink H.P."/>
            <person name="Van Den Thillart G.E."/>
            <person name="Jansen H."/>
            <person name="Zahm M."/>
            <person name="Klopp C."/>
            <person name="Cedric C."/>
            <person name="Louis A."/>
            <person name="Berthelot C."/>
            <person name="Parey E."/>
            <person name="Roest Crollius H."/>
            <person name="Montfort J."/>
            <person name="Robinson-Rechavi M."/>
            <person name="Bucao C."/>
            <person name="Bouchez O."/>
            <person name="Gislard M."/>
            <person name="Lluch J."/>
            <person name="Milhes M."/>
            <person name="Lampietro C."/>
            <person name="Lopez Roques C."/>
            <person name="Donnadieu C."/>
            <person name="Braasch I."/>
            <person name="Desvignes T."/>
            <person name="Postlethwait J."/>
            <person name="Bobe J."/>
            <person name="Guiguen Y."/>
            <person name="Dirks R."/>
        </authorList>
    </citation>
    <scope>NUCLEOTIDE SEQUENCE</scope>
    <source>
        <strain evidence="4">Tag_6206</strain>
        <tissue evidence="4">Liver</tissue>
    </source>
</reference>
<keyword evidence="2" id="KW-0677">Repeat</keyword>
<evidence type="ECO:0000256" key="2">
    <source>
        <dbReference type="ARBA" id="ARBA00022737"/>
    </source>
</evidence>
<keyword evidence="5" id="KW-1185">Reference proteome</keyword>
<dbReference type="AlphaFoldDB" id="A0A9D3LZX5"/>
<protein>
    <recommendedName>
        <fullName evidence="3">NACHT LRR and PYD domain-containing protein</fullName>
    </recommendedName>
</protein>
<name>A0A9D3LZX5_ANGAN</name>
<dbReference type="InterPro" id="IPR051261">
    <property type="entry name" value="NLR"/>
</dbReference>
<dbReference type="Pfam" id="PF13516">
    <property type="entry name" value="LRR_6"/>
    <property type="match status" value="2"/>
</dbReference>